<organism evidence="1 2">
    <name type="scientific">Symbiodinium natans</name>
    <dbReference type="NCBI Taxonomy" id="878477"/>
    <lineage>
        <taxon>Eukaryota</taxon>
        <taxon>Sar</taxon>
        <taxon>Alveolata</taxon>
        <taxon>Dinophyceae</taxon>
        <taxon>Suessiales</taxon>
        <taxon>Symbiodiniaceae</taxon>
        <taxon>Symbiodinium</taxon>
    </lineage>
</organism>
<proteinExistence type="predicted"/>
<reference evidence="1" key="1">
    <citation type="submission" date="2021-02" db="EMBL/GenBank/DDBJ databases">
        <authorList>
            <person name="Dougan E. K."/>
            <person name="Rhodes N."/>
            <person name="Thang M."/>
            <person name="Chan C."/>
        </authorList>
    </citation>
    <scope>NUCLEOTIDE SEQUENCE</scope>
</reference>
<dbReference type="Gene3D" id="2.60.120.200">
    <property type="match status" value="1"/>
</dbReference>
<comment type="caution">
    <text evidence="1">The sequence shown here is derived from an EMBL/GenBank/DDBJ whole genome shotgun (WGS) entry which is preliminary data.</text>
</comment>
<protein>
    <submittedName>
        <fullName evidence="1">Uncharacterized protein</fullName>
    </submittedName>
</protein>
<evidence type="ECO:0000313" key="2">
    <source>
        <dbReference type="Proteomes" id="UP000604046"/>
    </source>
</evidence>
<dbReference type="OrthoDB" id="5957436at2759"/>
<keyword evidence="2" id="KW-1185">Reference proteome</keyword>
<dbReference type="AlphaFoldDB" id="A0A812J850"/>
<dbReference type="EMBL" id="CAJNDS010000376">
    <property type="protein sequence ID" value="CAE7199003.1"/>
    <property type="molecule type" value="Genomic_DNA"/>
</dbReference>
<dbReference type="SUPFAM" id="SSF49899">
    <property type="entry name" value="Concanavalin A-like lectins/glucanases"/>
    <property type="match status" value="1"/>
</dbReference>
<dbReference type="Proteomes" id="UP000604046">
    <property type="component" value="Unassembled WGS sequence"/>
</dbReference>
<sequence length="583" mass="63185">MAVACSDSSVFHEVGCDRHEATLVASYYCFPLQGSGRSALRRATDKQKASLFGSHTAYLSVRDHGKKFKMFCWDRGVHRFNYGHHASSVQDGQWHEIVLAFNGDWAKLYVDGKRVMQHGGCTRFRKELGAMRFGYHQCEYSRISLWDRELEEREISTGKAICSEKGLVSQYLMADKKDEKGKGPDLRVSGGDFGRSRCKADSAHGLYGSIKVGGKEYHKFWWFTKGSSWPAGKTDVLADDFGDCQANDPVCFQKLPKDDVGNEFLWKFDASNSVAHAAFKAFVPLGRGREGRKGGRHGEKTEKLSGPAWTPQVLKDCHSSLSMGHAMCGTGCYPAYGNCRIKGGVDKLSDRSDTGGEGSGNHCTGPATDHGLTLYFHKAGGGSNYVAASLRGDYVASNFASGSLADYDSPGGLGRWTFKVSSTHIPGSGTEKTLQYATSKNEVRAANCFITPRSERTAFDLPAIGTSTGVIISPASREGKADDNSLALHTGHNRNKEYLMVKFKATRDVNVAGYATELGAHCGGIDVWMYKGSTLVSSRNGLNSDTPFTFPATTLAAGSTLTISVGPNGNFGCDHSSLSLTIN</sequence>
<dbReference type="InterPro" id="IPR013320">
    <property type="entry name" value="ConA-like_dom_sf"/>
</dbReference>
<evidence type="ECO:0000313" key="1">
    <source>
        <dbReference type="EMBL" id="CAE7199003.1"/>
    </source>
</evidence>
<gene>
    <name evidence="1" type="ORF">SNAT2548_LOCUS5799</name>
</gene>
<name>A0A812J850_9DINO</name>
<accession>A0A812J850</accession>
<dbReference type="Pfam" id="PF13385">
    <property type="entry name" value="Laminin_G_3"/>
    <property type="match status" value="1"/>
</dbReference>